<dbReference type="EMBL" id="DQ398052">
    <property type="protein sequence ID" value="ABE67675.1"/>
    <property type="molecule type" value="Genomic_DNA"/>
</dbReference>
<name>Q19XZ0_9CAUD</name>
<dbReference type="KEGG" id="vg:4157909"/>
<keyword evidence="2" id="KW-1185">Reference proteome</keyword>
<sequence>MMEYEFPKQYRVRSIPIAAMQWRGTNLTSLRAWGAPVIMDGDTGKLSLFDQTGEWVELSLRDYVIKTNSGWAKLNWLTFEETYQEVTDADFDTPEHR</sequence>
<dbReference type="GeneID" id="4157909"/>
<reference evidence="1 2" key="1">
    <citation type="journal article" date="2006" name="PLoS Genet.">
        <title>Exploring the mycobacteriophage metaproteome: phage genomics as an educational platform.</title>
        <authorList>
            <person name="Hatfull G.F."/>
            <person name="Pedulla M.L."/>
            <person name="Jacobs-Sera D."/>
            <person name="Cichon P.M."/>
            <person name="Foley A."/>
            <person name="Ford M.E."/>
            <person name="Gonda R.M."/>
            <person name="Houtz J.M."/>
            <person name="Hryckowian A.J."/>
            <person name="Kelchner V.A."/>
            <person name="Namburi S."/>
            <person name="Pajcini K.V."/>
            <person name="Popovich M.G."/>
            <person name="Schleicher D.T."/>
            <person name="Simanek B.Z."/>
            <person name="Smith A.L."/>
            <person name="Zdanowicz G.M."/>
            <person name="Kumar V."/>
            <person name="Peebles C.L."/>
            <person name="Jacobs W.R.Jr."/>
            <person name="Lawrence J.G."/>
            <person name="Hendrix R.W."/>
        </authorList>
    </citation>
    <scope>NUCLEOTIDE SEQUENCE</scope>
</reference>
<dbReference type="Proteomes" id="UP000001538">
    <property type="component" value="Segment"/>
</dbReference>
<proteinExistence type="predicted"/>
<gene>
    <name evidence="1" type="primary">70</name>
    <name evidence="1" type="ORF">Wildcat_70</name>
</gene>
<dbReference type="RefSeq" id="YP_655935.1">
    <property type="nucleotide sequence ID" value="NC_008206.2"/>
</dbReference>
<protein>
    <submittedName>
        <fullName evidence="1">Uncharacterized protein</fullName>
    </submittedName>
</protein>
<evidence type="ECO:0000313" key="1">
    <source>
        <dbReference type="EMBL" id="ABE67675.1"/>
    </source>
</evidence>
<accession>Q19XZ0</accession>
<evidence type="ECO:0000313" key="2">
    <source>
        <dbReference type="Proteomes" id="UP000001538"/>
    </source>
</evidence>
<organism evidence="1 2">
    <name type="scientific">Mycobacterium phage Wildcat</name>
    <dbReference type="NCBI Taxonomy" id="373415"/>
    <lineage>
        <taxon>Viruses</taxon>
        <taxon>Duplodnaviria</taxon>
        <taxon>Heunggongvirae</taxon>
        <taxon>Uroviricota</taxon>
        <taxon>Caudoviricetes</taxon>
        <taxon>Vilmaviridae</taxon>
        <taxon>Wildcatvirus</taxon>
        <taxon>Wildcatvirus wildcat</taxon>
        <taxon>Mycobacterium virus Wildcat</taxon>
    </lineage>
</organism>